<keyword evidence="4" id="KW-0732">Signal</keyword>
<dbReference type="PRINTS" id="PR00722">
    <property type="entry name" value="CHYMOTRYPSIN"/>
</dbReference>
<evidence type="ECO:0000256" key="3">
    <source>
        <dbReference type="RuleBase" id="RU363034"/>
    </source>
</evidence>
<sequence length="1318" mass="150086">MAYIYLLSIFLFFNNIDCISSVTYSCDRNAECGCSKTNAQLDKIVGGESAVDSSWGWAVSLQRSSTNSHFCGGTIISPLHIITAAHCVQNASDIIRNRKVVVGIDALSQTTSTTAQERSIVQVFSHPQYSAITKANDIAVLRLNQPLNISYEKGTARLCFPRVNATSMTYHYPISNSELVAIGWGVLQFEDQIIPSNLHLQQVTVNALPADHQMCASSINNRQLQFCAAISGGGKDTCQGDSGGPLMYFESKERQWVLAGVTSYGYKCGLPGYAGVYTRTSAYHSWLQSVVTDRVIELTVNGAGDMLTVSGTSSTTTVSGARSTSTSLFWYILSLYMLNNDPIDLKSGQLYPTTLGNKKSQLIFTIPSYNNKKWISEPIDLHIKPHSNPHQCIVQFNEVNSQDTMRMILRIDVYRESYRVIIYSPFWILNYTNFKIEFEVDNDKTLIDIDNSPYFICTKKIDSNTFQKKGCIRLCNVEQEDSVSQWSEKFSLYVFESIGMVNCRISRDRIYTICVNIATSSSGLSKIIKLMPSMAITNKSSVEIEIIETISGTEQNEWQLIKPEQIIPFWSCNIKEGIMNVRYPQSRMMSSSFMMNTKHRTLLRMNNEDHPVLHVEVSIGDFFGIYIIFNDYKIGHAPILLINCLQNQEISYNQKDDKQIQILSSQHYVYYTWNDSFKSQKLSISCNGQNREIEYQIKPFSDYLENHIFYAVFYDGRQTVLIFTDQKSIIKAIVDHSYEISMDQYIEISLYEIGLSIINDINREDLFYITINKSKKIWTETRKSLIKPLSQKLNRQLEKKYKNHIKQRHIKTYHIRKHRLVSFDDNYAEITDQHGHHVCVQRQSLDGLWIGYAWSKKNTFYHIRINHIQIDNQVENTIFPVILYPSIAKTNFLDIPGKPFVELSALKTTVPQSNTIHFKYFKIVIQECVFCADQGLINSLFSFIKMEQKIPIPIIDMKMDLENIKKSFGRLVENQIADEPEETKIYFDCIHLSPLKLHVNFSALGSKSSEQLLVESPWAEYFSQLLDMVKVHDVILKLDFYERDNERFTLNKLIIEIINHYTDEVWKQIYVVILGFDVLGNPFGVVRGVAQGVKSFFQEPYKGAMEGPLEFIEGVASGTEHLVGAAVGGVANAGSKVTNAMSKGLATLTFDEDYKNIRIQRKNSPIQTTSDIIQSGKNVAKDVLHSVENVVKKPILGAKENGTPGFFKGLGKGCIGLVTRPTSSVTNHTTRSLELIKRHATHEIITQRIRDSRHIGRDNIIRPSTAYQTKGLFIFNEAKIRRKLNKDLEHKKIITYENIGEAQYIVDKITKTIHAMEF</sequence>
<dbReference type="SUPFAM" id="SSF50494">
    <property type="entry name" value="Trypsin-like serine proteases"/>
    <property type="match status" value="1"/>
</dbReference>
<evidence type="ECO:0000256" key="2">
    <source>
        <dbReference type="ARBA" id="ARBA00023157"/>
    </source>
</evidence>
<reference evidence="6" key="1">
    <citation type="submission" date="2021-02" db="EMBL/GenBank/DDBJ databases">
        <authorList>
            <person name="Nowell W R."/>
        </authorList>
    </citation>
    <scope>NUCLEOTIDE SEQUENCE</scope>
</reference>
<evidence type="ECO:0000256" key="1">
    <source>
        <dbReference type="ARBA" id="ARBA00006545"/>
    </source>
</evidence>
<gene>
    <name evidence="6" type="ORF">VCS650_LOCUS3872</name>
</gene>
<feature type="chain" id="PRO_5032418219" description="Peptidase S1 domain-containing protein" evidence="4">
    <location>
        <begin position="22"/>
        <end position="1318"/>
    </location>
</feature>
<keyword evidence="3" id="KW-0720">Serine protease</keyword>
<comment type="similarity">
    <text evidence="1">Belongs to the VPS13 family.</text>
</comment>
<proteinExistence type="inferred from homology"/>
<dbReference type="GO" id="GO:0006623">
    <property type="term" value="P:protein targeting to vacuole"/>
    <property type="evidence" value="ECO:0007669"/>
    <property type="project" value="TreeGrafter"/>
</dbReference>
<keyword evidence="3" id="KW-0378">Hydrolase</keyword>
<dbReference type="InterPro" id="IPR009003">
    <property type="entry name" value="Peptidase_S1_PA"/>
</dbReference>
<dbReference type="EMBL" id="CAJNON010000021">
    <property type="protein sequence ID" value="CAF0798281.1"/>
    <property type="molecule type" value="Genomic_DNA"/>
</dbReference>
<dbReference type="GO" id="GO:0006508">
    <property type="term" value="P:proteolysis"/>
    <property type="evidence" value="ECO:0007669"/>
    <property type="project" value="UniProtKB-KW"/>
</dbReference>
<protein>
    <recommendedName>
        <fullName evidence="5">Peptidase S1 domain-containing protein</fullName>
    </recommendedName>
</protein>
<dbReference type="PROSITE" id="PS00135">
    <property type="entry name" value="TRYPSIN_SER"/>
    <property type="match status" value="1"/>
</dbReference>
<name>A0A813SNI5_9BILA</name>
<dbReference type="InterPro" id="IPR043504">
    <property type="entry name" value="Peptidase_S1_PA_chymotrypsin"/>
</dbReference>
<evidence type="ECO:0000313" key="7">
    <source>
        <dbReference type="Proteomes" id="UP000663891"/>
    </source>
</evidence>
<dbReference type="PANTHER" id="PTHR16166">
    <property type="entry name" value="VACUOLAR PROTEIN SORTING-ASSOCIATED PROTEIN VPS13"/>
    <property type="match status" value="1"/>
</dbReference>
<dbReference type="PROSITE" id="PS50240">
    <property type="entry name" value="TRYPSIN_DOM"/>
    <property type="match status" value="1"/>
</dbReference>
<keyword evidence="3" id="KW-0645">Protease</keyword>
<dbReference type="InterPro" id="IPR026847">
    <property type="entry name" value="VPS13"/>
</dbReference>
<dbReference type="InterPro" id="IPR018114">
    <property type="entry name" value="TRYPSIN_HIS"/>
</dbReference>
<dbReference type="GO" id="GO:0045053">
    <property type="term" value="P:protein retention in Golgi apparatus"/>
    <property type="evidence" value="ECO:0007669"/>
    <property type="project" value="TreeGrafter"/>
</dbReference>
<keyword evidence="2" id="KW-1015">Disulfide bond</keyword>
<dbReference type="InterPro" id="IPR001254">
    <property type="entry name" value="Trypsin_dom"/>
</dbReference>
<dbReference type="OrthoDB" id="428159at2759"/>
<dbReference type="GO" id="GO:0004252">
    <property type="term" value="F:serine-type endopeptidase activity"/>
    <property type="evidence" value="ECO:0007669"/>
    <property type="project" value="InterPro"/>
</dbReference>
<evidence type="ECO:0000256" key="4">
    <source>
        <dbReference type="SAM" id="SignalP"/>
    </source>
</evidence>
<comment type="caution">
    <text evidence="6">The sequence shown here is derived from an EMBL/GenBank/DDBJ whole genome shotgun (WGS) entry which is preliminary data.</text>
</comment>
<dbReference type="InterPro" id="IPR033116">
    <property type="entry name" value="TRYPSIN_SER"/>
</dbReference>
<feature type="signal peptide" evidence="4">
    <location>
        <begin position="1"/>
        <end position="21"/>
    </location>
</feature>
<accession>A0A813SNI5</accession>
<dbReference type="PROSITE" id="PS00134">
    <property type="entry name" value="TRYPSIN_HIS"/>
    <property type="match status" value="1"/>
</dbReference>
<dbReference type="InterPro" id="IPR001314">
    <property type="entry name" value="Peptidase_S1A"/>
</dbReference>
<dbReference type="CDD" id="cd00190">
    <property type="entry name" value="Tryp_SPc"/>
    <property type="match status" value="1"/>
</dbReference>
<evidence type="ECO:0000313" key="6">
    <source>
        <dbReference type="EMBL" id="CAF0798281.1"/>
    </source>
</evidence>
<feature type="domain" description="Peptidase S1" evidence="5">
    <location>
        <begin position="44"/>
        <end position="292"/>
    </location>
</feature>
<evidence type="ECO:0000259" key="5">
    <source>
        <dbReference type="PROSITE" id="PS50240"/>
    </source>
</evidence>
<dbReference type="Gene3D" id="2.40.10.10">
    <property type="entry name" value="Trypsin-like serine proteases"/>
    <property type="match status" value="2"/>
</dbReference>
<dbReference type="PANTHER" id="PTHR16166:SF93">
    <property type="entry name" value="INTERMEMBRANE LIPID TRANSFER PROTEIN VPS13"/>
    <property type="match status" value="1"/>
</dbReference>
<dbReference type="Pfam" id="PF00089">
    <property type="entry name" value="Trypsin"/>
    <property type="match status" value="1"/>
</dbReference>
<dbReference type="SMART" id="SM00020">
    <property type="entry name" value="Tryp_SPc"/>
    <property type="match status" value="1"/>
</dbReference>
<organism evidence="6 7">
    <name type="scientific">Adineta steineri</name>
    <dbReference type="NCBI Taxonomy" id="433720"/>
    <lineage>
        <taxon>Eukaryota</taxon>
        <taxon>Metazoa</taxon>
        <taxon>Spiralia</taxon>
        <taxon>Gnathifera</taxon>
        <taxon>Rotifera</taxon>
        <taxon>Eurotatoria</taxon>
        <taxon>Bdelloidea</taxon>
        <taxon>Adinetida</taxon>
        <taxon>Adinetidae</taxon>
        <taxon>Adineta</taxon>
    </lineage>
</organism>
<dbReference type="FunFam" id="2.40.10.10:FF:000068">
    <property type="entry name" value="transmembrane protease serine 2"/>
    <property type="match status" value="1"/>
</dbReference>
<dbReference type="Proteomes" id="UP000663891">
    <property type="component" value="Unassembled WGS sequence"/>
</dbReference>